<dbReference type="AlphaFoldDB" id="A0A803QMY7"/>
<dbReference type="SUPFAM" id="SSF56672">
    <property type="entry name" value="DNA/RNA polymerases"/>
    <property type="match status" value="1"/>
</dbReference>
<keyword evidence="4" id="KW-1185">Reference proteome</keyword>
<dbReference type="CDD" id="cd09272">
    <property type="entry name" value="RNase_HI_RT_Ty1"/>
    <property type="match status" value="1"/>
</dbReference>
<evidence type="ECO:0000259" key="2">
    <source>
        <dbReference type="Pfam" id="PF07727"/>
    </source>
</evidence>
<feature type="region of interest" description="Disordered" evidence="1">
    <location>
        <begin position="24"/>
        <end position="50"/>
    </location>
</feature>
<proteinExistence type="predicted"/>
<dbReference type="EnsemblPlants" id="evm.model.10.249">
    <property type="protein sequence ID" value="cds.evm.model.10.249"/>
    <property type="gene ID" value="evm.TU.10.249"/>
</dbReference>
<reference evidence="3" key="1">
    <citation type="submission" date="2021-03" db="UniProtKB">
        <authorList>
            <consortium name="EnsemblPlants"/>
        </authorList>
    </citation>
    <scope>IDENTIFICATION</scope>
</reference>
<dbReference type="PANTHER" id="PTHR11439">
    <property type="entry name" value="GAG-POL-RELATED RETROTRANSPOSON"/>
    <property type="match status" value="1"/>
</dbReference>
<protein>
    <recommendedName>
        <fullName evidence="2">Reverse transcriptase Ty1/copia-type domain-containing protein</fullName>
    </recommendedName>
</protein>
<organism evidence="3 4">
    <name type="scientific">Cannabis sativa</name>
    <name type="common">Hemp</name>
    <name type="synonym">Marijuana</name>
    <dbReference type="NCBI Taxonomy" id="3483"/>
    <lineage>
        <taxon>Eukaryota</taxon>
        <taxon>Viridiplantae</taxon>
        <taxon>Streptophyta</taxon>
        <taxon>Embryophyta</taxon>
        <taxon>Tracheophyta</taxon>
        <taxon>Spermatophyta</taxon>
        <taxon>Magnoliopsida</taxon>
        <taxon>eudicotyledons</taxon>
        <taxon>Gunneridae</taxon>
        <taxon>Pentapetalae</taxon>
        <taxon>rosids</taxon>
        <taxon>fabids</taxon>
        <taxon>Rosales</taxon>
        <taxon>Cannabaceae</taxon>
        <taxon>Cannabis</taxon>
    </lineage>
</organism>
<dbReference type="InterPro" id="IPR013103">
    <property type="entry name" value="RVT_2"/>
</dbReference>
<feature type="compositionally biased region" description="Polar residues" evidence="1">
    <location>
        <begin position="28"/>
        <end position="37"/>
    </location>
</feature>
<dbReference type="OMA" id="RCKFERC"/>
<name>A0A803QMY7_CANSA</name>
<sequence length="484" mass="54802">MPLKTTKQIPTISDAIPRSVQVELEQGAESQSQTPTVVQRKESETTGSLEDYQLTRDRTRREIRAPEKFGFADYTAYALSVTDEVDNTVPKSYQEAINGKDGKKWLNDPDKVCLLQKSLYGLKQAPRQWNLRFNETMEKVGYTRSNYGCCVYTNEHLYLLLYVDDILIVGQDITEIDKLKAKLNAEFDMKDLGEAKKILGIDIQRQRPNTITLSQKEYLEKVIEKYGMSDSKPVQTPLAPHFKLTKDQSPTIDEERAFMDTIPYANGVGILMYAMVCTRPDLAYSLSVVSRFIGDPGQEHWSALKWILRCVKGSLDIGLTFGNKSNSQEELTGFVDSDYAGSIDTRKSLTGYAFTVLGGCVSWKSNLQKVVALSSTEVEYMAATEAVKEAIWLKGLTKELGFNTDDVTVYCDNQSALHLMKNPMFHERSKHIDIKLHFIRYVVARKEVTMKKINTAHNPADMLTKCVTQAKFRHCLNLLNVNGY</sequence>
<accession>A0A803QMY7</accession>
<dbReference type="InterPro" id="IPR043502">
    <property type="entry name" value="DNA/RNA_pol_sf"/>
</dbReference>
<dbReference type="Proteomes" id="UP000596661">
    <property type="component" value="Unassembled WGS sequence"/>
</dbReference>
<dbReference type="Pfam" id="PF07727">
    <property type="entry name" value="RVT_2"/>
    <property type="match status" value="1"/>
</dbReference>
<evidence type="ECO:0000256" key="1">
    <source>
        <dbReference type="SAM" id="MobiDB-lite"/>
    </source>
</evidence>
<evidence type="ECO:0000313" key="4">
    <source>
        <dbReference type="Proteomes" id="UP000596661"/>
    </source>
</evidence>
<feature type="domain" description="Reverse transcriptase Ty1/copia-type" evidence="2">
    <location>
        <begin position="105"/>
        <end position="239"/>
    </location>
</feature>
<dbReference type="EMBL" id="UZAU01000789">
    <property type="status" value="NOT_ANNOTATED_CDS"/>
    <property type="molecule type" value="Genomic_DNA"/>
</dbReference>
<evidence type="ECO:0000313" key="3">
    <source>
        <dbReference type="EnsemblPlants" id="cds.evm.model.10.249"/>
    </source>
</evidence>
<dbReference type="Gramene" id="evm.model.10.249">
    <property type="protein sequence ID" value="cds.evm.model.10.249"/>
    <property type="gene ID" value="evm.TU.10.249"/>
</dbReference>